<dbReference type="AlphaFoldDB" id="A0A382DPI4"/>
<reference evidence="2" key="1">
    <citation type="submission" date="2018-05" db="EMBL/GenBank/DDBJ databases">
        <authorList>
            <person name="Lanie J.A."/>
            <person name="Ng W.-L."/>
            <person name="Kazmierczak K.M."/>
            <person name="Andrzejewski T.M."/>
            <person name="Davidsen T.M."/>
            <person name="Wayne K.J."/>
            <person name="Tettelin H."/>
            <person name="Glass J.I."/>
            <person name="Rusch D."/>
            <person name="Podicherti R."/>
            <person name="Tsui H.-C.T."/>
            <person name="Winkler M.E."/>
        </authorList>
    </citation>
    <scope>NUCLEOTIDE SEQUENCE</scope>
</reference>
<name>A0A382DPI4_9ZZZZ</name>
<organism evidence="2">
    <name type="scientific">marine metagenome</name>
    <dbReference type="NCBI Taxonomy" id="408172"/>
    <lineage>
        <taxon>unclassified sequences</taxon>
        <taxon>metagenomes</taxon>
        <taxon>ecological metagenomes</taxon>
    </lineage>
</organism>
<feature type="transmembrane region" description="Helical" evidence="1">
    <location>
        <begin position="37"/>
        <end position="60"/>
    </location>
</feature>
<gene>
    <name evidence="2" type="ORF">METZ01_LOCUS193230</name>
</gene>
<proteinExistence type="predicted"/>
<protein>
    <submittedName>
        <fullName evidence="2">Uncharacterized protein</fullName>
    </submittedName>
</protein>
<keyword evidence="1" id="KW-0472">Membrane</keyword>
<evidence type="ECO:0000256" key="1">
    <source>
        <dbReference type="SAM" id="Phobius"/>
    </source>
</evidence>
<keyword evidence="1" id="KW-0812">Transmembrane</keyword>
<accession>A0A382DPI4</accession>
<sequence length="63" mass="6482">MSVTATSSTMRSVVTLAGSPLFSCTVGQVVDVRRRIAVFGTPMFTGLFFLTSVVAAAAGLTPV</sequence>
<dbReference type="EMBL" id="UINC01040464">
    <property type="protein sequence ID" value="SVB40376.1"/>
    <property type="molecule type" value="Genomic_DNA"/>
</dbReference>
<evidence type="ECO:0000313" key="2">
    <source>
        <dbReference type="EMBL" id="SVB40376.1"/>
    </source>
</evidence>
<keyword evidence="1" id="KW-1133">Transmembrane helix</keyword>